<organism evidence="2 3">
    <name type="scientific">Lentzea flava</name>
    <dbReference type="NCBI Taxonomy" id="103732"/>
    <lineage>
        <taxon>Bacteria</taxon>
        <taxon>Bacillati</taxon>
        <taxon>Actinomycetota</taxon>
        <taxon>Actinomycetes</taxon>
        <taxon>Pseudonocardiales</taxon>
        <taxon>Pseudonocardiaceae</taxon>
        <taxon>Lentzea</taxon>
    </lineage>
</organism>
<keyword evidence="3" id="KW-1185">Reference proteome</keyword>
<dbReference type="Proteomes" id="UP000649573">
    <property type="component" value="Unassembled WGS sequence"/>
</dbReference>
<dbReference type="EMBL" id="BMRE01000001">
    <property type="protein sequence ID" value="GGU17595.1"/>
    <property type="molecule type" value="Genomic_DNA"/>
</dbReference>
<accession>A0ABQ2UDM0</accession>
<reference evidence="3" key="1">
    <citation type="journal article" date="2019" name="Int. J. Syst. Evol. Microbiol.">
        <title>The Global Catalogue of Microorganisms (GCM) 10K type strain sequencing project: providing services to taxonomists for standard genome sequencing and annotation.</title>
        <authorList>
            <consortium name="The Broad Institute Genomics Platform"/>
            <consortium name="The Broad Institute Genome Sequencing Center for Infectious Disease"/>
            <person name="Wu L."/>
            <person name="Ma J."/>
        </authorList>
    </citation>
    <scope>NUCLEOTIDE SEQUENCE [LARGE SCALE GENOMIC DNA]</scope>
    <source>
        <strain evidence="3">JCM 3296</strain>
    </source>
</reference>
<protein>
    <submittedName>
        <fullName evidence="2">Uncharacterized protein</fullName>
    </submittedName>
</protein>
<feature type="signal peptide" evidence="1">
    <location>
        <begin position="1"/>
        <end position="25"/>
    </location>
</feature>
<evidence type="ECO:0000313" key="3">
    <source>
        <dbReference type="Proteomes" id="UP000649573"/>
    </source>
</evidence>
<feature type="chain" id="PRO_5046062437" evidence="1">
    <location>
        <begin position="26"/>
        <end position="113"/>
    </location>
</feature>
<evidence type="ECO:0000256" key="1">
    <source>
        <dbReference type="SAM" id="SignalP"/>
    </source>
</evidence>
<sequence length="113" mass="11794">MRLFSTITALGVVLASGIAMTPASSADVGVFGRVYLGANYASSNGTWVEVCDMERDGNGVYGQFETNTGTSRVNDGNGSAGGCGNATFGRVNRFRVCEDLSGRPDPCSSWARP</sequence>
<proteinExistence type="predicted"/>
<gene>
    <name evidence="2" type="ORF">GCM10010178_06950</name>
</gene>
<keyword evidence="1" id="KW-0732">Signal</keyword>
<comment type="caution">
    <text evidence="2">The sequence shown here is derived from an EMBL/GenBank/DDBJ whole genome shotgun (WGS) entry which is preliminary data.</text>
</comment>
<evidence type="ECO:0000313" key="2">
    <source>
        <dbReference type="EMBL" id="GGU17595.1"/>
    </source>
</evidence>
<name>A0ABQ2UDM0_9PSEU</name>
<dbReference type="RefSeq" id="WP_189252007.1">
    <property type="nucleotide sequence ID" value="NZ_BMRE01000001.1"/>
</dbReference>